<evidence type="ECO:0000256" key="6">
    <source>
        <dbReference type="ARBA" id="ARBA00022801"/>
    </source>
</evidence>
<dbReference type="InterPro" id="IPR008915">
    <property type="entry name" value="Peptidase_M50"/>
</dbReference>
<evidence type="ECO:0000259" key="12">
    <source>
        <dbReference type="Pfam" id="PF02163"/>
    </source>
</evidence>
<dbReference type="PANTHER" id="PTHR42837:SF2">
    <property type="entry name" value="MEMBRANE METALLOPROTEASE ARASP2, CHLOROPLASTIC-RELATED"/>
    <property type="match status" value="1"/>
</dbReference>
<evidence type="ECO:0000256" key="1">
    <source>
        <dbReference type="ARBA" id="ARBA00001947"/>
    </source>
</evidence>
<evidence type="ECO:0000313" key="13">
    <source>
        <dbReference type="EMBL" id="SHF50311.1"/>
    </source>
</evidence>
<dbReference type="CDD" id="cd06163">
    <property type="entry name" value="S2P-M50_PDZ_RseP-like"/>
    <property type="match status" value="1"/>
</dbReference>
<dbReference type="InterPro" id="IPR004387">
    <property type="entry name" value="Pept_M50_Zn"/>
</dbReference>
<feature type="domain" description="Peptidase M50" evidence="12">
    <location>
        <begin position="11"/>
        <end position="434"/>
    </location>
</feature>
<dbReference type="SUPFAM" id="SSF50156">
    <property type="entry name" value="PDZ domain-like"/>
    <property type="match status" value="2"/>
</dbReference>
<protein>
    <recommendedName>
        <fullName evidence="11">Zinc metalloprotease</fullName>
        <ecNumber evidence="11">3.4.24.-</ecNumber>
    </recommendedName>
</protein>
<keyword evidence="10 11" id="KW-0472">Membrane</keyword>
<dbReference type="Pfam" id="PF02163">
    <property type="entry name" value="Peptidase_M50"/>
    <property type="match status" value="1"/>
</dbReference>
<keyword evidence="14" id="KW-1185">Reference proteome</keyword>
<keyword evidence="6 11" id="KW-0378">Hydrolase</keyword>
<keyword evidence="9 11" id="KW-0482">Metalloprotease</keyword>
<keyword evidence="8 11" id="KW-1133">Transmembrane helix</keyword>
<dbReference type="EMBL" id="FQTV01000009">
    <property type="protein sequence ID" value="SHF50311.1"/>
    <property type="molecule type" value="Genomic_DNA"/>
</dbReference>
<keyword evidence="7 11" id="KW-0862">Zinc</keyword>
<dbReference type="Proteomes" id="UP000184509">
    <property type="component" value="Unassembled WGS sequence"/>
</dbReference>
<dbReference type="GO" id="GO:0016020">
    <property type="term" value="C:membrane"/>
    <property type="evidence" value="ECO:0007669"/>
    <property type="project" value="UniProtKB-SubCell"/>
</dbReference>
<comment type="subcellular location">
    <subcellularLocation>
        <location evidence="2">Membrane</location>
        <topology evidence="2">Multi-pass membrane protein</topology>
    </subcellularLocation>
</comment>
<dbReference type="STRING" id="1297750.SAMN05444405_109124"/>
<proteinExistence type="inferred from homology"/>
<comment type="cofactor">
    <cofactor evidence="1 11">
        <name>Zn(2+)</name>
        <dbReference type="ChEBI" id="CHEBI:29105"/>
    </cofactor>
</comment>
<dbReference type="GO" id="GO:0006508">
    <property type="term" value="P:proteolysis"/>
    <property type="evidence" value="ECO:0007669"/>
    <property type="project" value="UniProtKB-KW"/>
</dbReference>
<evidence type="ECO:0000256" key="3">
    <source>
        <dbReference type="ARBA" id="ARBA00007931"/>
    </source>
</evidence>
<dbReference type="NCBIfam" id="TIGR00054">
    <property type="entry name" value="RIP metalloprotease RseP"/>
    <property type="match status" value="1"/>
</dbReference>
<evidence type="ECO:0000256" key="5">
    <source>
        <dbReference type="ARBA" id="ARBA00022692"/>
    </source>
</evidence>
<feature type="transmembrane region" description="Helical" evidence="11">
    <location>
        <begin position="381"/>
        <end position="408"/>
    </location>
</feature>
<feature type="transmembrane region" description="Helical" evidence="11">
    <location>
        <begin position="420"/>
        <end position="441"/>
    </location>
</feature>
<dbReference type="Gene3D" id="2.30.42.10">
    <property type="match status" value="1"/>
</dbReference>
<reference evidence="13 14" key="1">
    <citation type="submission" date="2016-11" db="EMBL/GenBank/DDBJ databases">
        <authorList>
            <person name="Jaros S."/>
            <person name="Januszkiewicz K."/>
            <person name="Wedrychowicz H."/>
        </authorList>
    </citation>
    <scope>NUCLEOTIDE SEQUENCE [LARGE SCALE GENOMIC DNA]</scope>
    <source>
        <strain evidence="13 14">DSM 26991</strain>
    </source>
</reference>
<accession>A0A1M5C6H6</accession>
<sequence>METFLIRALQLIMSLSLLILIHEGGHFLFARLFKVRVEKFYMFFDWGFSLFKFKPKNSDTEYGIGWLPLGGYCKISGMIDESMDKEQMKEPAKPWEFRSKPAGQRFLIIVAGVIFNFLLALFIYSMILFTWGESYMLPKDMKMGMQFSEVAQKVGFQNGDILLKADGEEFVRFPKAHRQIYNAKEVTVLRHGKEAKVQIPKDFMNQLMAANTYLSDCRYPYVIDSIIPNYGYAKAGMQRGDSIIAINGISTPAFNDYMEVVDKLKAAAPKDSVKGASRNVTIAYVRAGVTDTVKVQLDSLYKGGAFAYRPDHFFKVVNKEYGFFESFPAGITLGVNTLKGYISDMKYVFTKEGANSLGGFGTIGSIFPAQWDWQRFWEMTAFLSIILAFMNILPIPALDGGHAIFIVYEIIARRKPSEKFMEYAQMVGMFLLFGLLIWANFNDIIRYFFK</sequence>
<evidence type="ECO:0000313" key="14">
    <source>
        <dbReference type="Proteomes" id="UP000184509"/>
    </source>
</evidence>
<dbReference type="AlphaFoldDB" id="A0A1M5C6H6"/>
<comment type="similarity">
    <text evidence="3 11">Belongs to the peptidase M50B family.</text>
</comment>
<organism evidence="13 14">
    <name type="scientific">Bacteroides luti</name>
    <dbReference type="NCBI Taxonomy" id="1297750"/>
    <lineage>
        <taxon>Bacteria</taxon>
        <taxon>Pseudomonadati</taxon>
        <taxon>Bacteroidota</taxon>
        <taxon>Bacteroidia</taxon>
        <taxon>Bacteroidales</taxon>
        <taxon>Bacteroidaceae</taxon>
        <taxon>Bacteroides</taxon>
    </lineage>
</organism>
<keyword evidence="5 11" id="KW-0812">Transmembrane</keyword>
<gene>
    <name evidence="13" type="ORF">SAMN05444405_109124</name>
</gene>
<evidence type="ECO:0000256" key="7">
    <source>
        <dbReference type="ARBA" id="ARBA00022833"/>
    </source>
</evidence>
<evidence type="ECO:0000256" key="9">
    <source>
        <dbReference type="ARBA" id="ARBA00023049"/>
    </source>
</evidence>
<name>A0A1M5C6H6_9BACE</name>
<feature type="transmembrane region" description="Helical" evidence="11">
    <location>
        <begin position="12"/>
        <end position="33"/>
    </location>
</feature>
<dbReference type="InterPro" id="IPR036034">
    <property type="entry name" value="PDZ_sf"/>
</dbReference>
<dbReference type="GO" id="GO:0004222">
    <property type="term" value="F:metalloendopeptidase activity"/>
    <property type="evidence" value="ECO:0007669"/>
    <property type="project" value="InterPro"/>
</dbReference>
<evidence type="ECO:0000256" key="10">
    <source>
        <dbReference type="ARBA" id="ARBA00023136"/>
    </source>
</evidence>
<evidence type="ECO:0000256" key="2">
    <source>
        <dbReference type="ARBA" id="ARBA00004141"/>
    </source>
</evidence>
<keyword evidence="4 13" id="KW-0645">Protease</keyword>
<feature type="transmembrane region" description="Helical" evidence="11">
    <location>
        <begin position="106"/>
        <end position="131"/>
    </location>
</feature>
<dbReference type="RefSeq" id="WP_073401768.1">
    <property type="nucleotide sequence ID" value="NZ_FQTV01000009.1"/>
</dbReference>
<dbReference type="GO" id="GO:0046872">
    <property type="term" value="F:metal ion binding"/>
    <property type="evidence" value="ECO:0007669"/>
    <property type="project" value="UniProtKB-KW"/>
</dbReference>
<evidence type="ECO:0000256" key="8">
    <source>
        <dbReference type="ARBA" id="ARBA00022989"/>
    </source>
</evidence>
<dbReference type="PANTHER" id="PTHR42837">
    <property type="entry name" value="REGULATOR OF SIGMA-E PROTEASE RSEP"/>
    <property type="match status" value="1"/>
</dbReference>
<evidence type="ECO:0000256" key="4">
    <source>
        <dbReference type="ARBA" id="ARBA00022670"/>
    </source>
</evidence>
<dbReference type="OrthoDB" id="9782003at2"/>
<keyword evidence="11" id="KW-0479">Metal-binding</keyword>
<dbReference type="EC" id="3.4.24.-" evidence="11"/>
<evidence type="ECO:0000256" key="11">
    <source>
        <dbReference type="RuleBase" id="RU362031"/>
    </source>
</evidence>